<dbReference type="GO" id="GO:0005681">
    <property type="term" value="C:spliceosomal complex"/>
    <property type="evidence" value="ECO:0007669"/>
    <property type="project" value="UniProtKB-KW"/>
</dbReference>
<keyword evidence="4" id="KW-0507">mRNA processing</keyword>
<gene>
    <name evidence="17" type="ORF">SmJEL517_g04168</name>
</gene>
<evidence type="ECO:0000256" key="13">
    <source>
        <dbReference type="ARBA" id="ARBA00023204"/>
    </source>
</evidence>
<dbReference type="PANTHER" id="PTHR12695">
    <property type="entry name" value="GENERAL TRANSCRIPTION FACTOR IIH SUBUNIT 2"/>
    <property type="match status" value="1"/>
</dbReference>
<dbReference type="GeneID" id="42005393"/>
<name>A0A507C3Y5_9FUNG</name>
<evidence type="ECO:0000259" key="16">
    <source>
        <dbReference type="PROSITE" id="PS50234"/>
    </source>
</evidence>
<evidence type="ECO:0000256" key="9">
    <source>
        <dbReference type="ARBA" id="ARBA00022833"/>
    </source>
</evidence>
<evidence type="ECO:0000256" key="1">
    <source>
        <dbReference type="ARBA" id="ARBA00004123"/>
    </source>
</evidence>
<keyword evidence="9" id="KW-0862">Zinc</keyword>
<dbReference type="NCBIfam" id="TIGR00622">
    <property type="entry name" value="ssl1"/>
    <property type="match status" value="1"/>
</dbReference>
<evidence type="ECO:0000256" key="7">
    <source>
        <dbReference type="ARBA" id="ARBA00022763"/>
    </source>
</evidence>
<dbReference type="GO" id="GO:0000439">
    <property type="term" value="C:transcription factor TFIIH core complex"/>
    <property type="evidence" value="ECO:0007669"/>
    <property type="project" value="InterPro"/>
</dbReference>
<dbReference type="InterPro" id="IPR013087">
    <property type="entry name" value="Znf_C2H2_type"/>
</dbReference>
<keyword evidence="7" id="KW-0227">DNA damage</keyword>
<evidence type="ECO:0000256" key="6">
    <source>
        <dbReference type="ARBA" id="ARBA00022728"/>
    </source>
</evidence>
<dbReference type="Proteomes" id="UP000319731">
    <property type="component" value="Unassembled WGS sequence"/>
</dbReference>
<dbReference type="InterPro" id="IPR013083">
    <property type="entry name" value="Znf_RING/FYVE/PHD"/>
</dbReference>
<comment type="subcellular location">
    <subcellularLocation>
        <location evidence="1">Nucleus</location>
    </subcellularLocation>
</comment>
<accession>A0A507C3Y5</accession>
<dbReference type="SMART" id="SM01047">
    <property type="entry name" value="C1_4"/>
    <property type="match status" value="1"/>
</dbReference>
<dbReference type="OrthoDB" id="284275at2759"/>
<dbReference type="SUPFAM" id="SSF57889">
    <property type="entry name" value="Cysteine-rich domain"/>
    <property type="match status" value="1"/>
</dbReference>
<feature type="domain" description="VWFA" evidence="16">
    <location>
        <begin position="482"/>
        <end position="675"/>
    </location>
</feature>
<evidence type="ECO:0000256" key="2">
    <source>
        <dbReference type="ARBA" id="ARBA00006092"/>
    </source>
</evidence>
<keyword evidence="10" id="KW-0805">Transcription regulation</keyword>
<dbReference type="Pfam" id="PF07975">
    <property type="entry name" value="C1_4"/>
    <property type="match status" value="1"/>
</dbReference>
<dbReference type="Gene3D" id="3.40.50.410">
    <property type="entry name" value="von Willebrand factor, type A domain"/>
    <property type="match status" value="1"/>
</dbReference>
<evidence type="ECO:0000256" key="10">
    <source>
        <dbReference type="ARBA" id="ARBA00023015"/>
    </source>
</evidence>
<comment type="similarity">
    <text evidence="2">Belongs to the GTF2H2 family.</text>
</comment>
<keyword evidence="6" id="KW-0747">Spliceosome</keyword>
<feature type="region of interest" description="Disordered" evidence="15">
    <location>
        <begin position="176"/>
        <end position="363"/>
    </location>
</feature>
<evidence type="ECO:0000256" key="11">
    <source>
        <dbReference type="ARBA" id="ARBA00023163"/>
    </source>
</evidence>
<dbReference type="GO" id="GO:0006289">
    <property type="term" value="P:nucleotide-excision repair"/>
    <property type="evidence" value="ECO:0007669"/>
    <property type="project" value="InterPro"/>
</dbReference>
<dbReference type="GO" id="GO:0008380">
    <property type="term" value="P:RNA splicing"/>
    <property type="evidence" value="ECO:0007669"/>
    <property type="project" value="UniProtKB-KW"/>
</dbReference>
<dbReference type="EMBL" id="QEAO01000026">
    <property type="protein sequence ID" value="TPX32824.1"/>
    <property type="molecule type" value="Genomic_DNA"/>
</dbReference>
<evidence type="ECO:0000256" key="3">
    <source>
        <dbReference type="ARBA" id="ARBA00006164"/>
    </source>
</evidence>
<keyword evidence="5" id="KW-0479">Metal-binding</keyword>
<evidence type="ECO:0000256" key="14">
    <source>
        <dbReference type="ARBA" id="ARBA00023242"/>
    </source>
</evidence>
<dbReference type="Pfam" id="PF03371">
    <property type="entry name" value="PRP38"/>
    <property type="match status" value="1"/>
</dbReference>
<dbReference type="InterPro" id="IPR002035">
    <property type="entry name" value="VWF_A"/>
</dbReference>
<proteinExistence type="inferred from homology"/>
<keyword evidence="12" id="KW-0508">mRNA splicing</keyword>
<evidence type="ECO:0000256" key="15">
    <source>
        <dbReference type="SAM" id="MobiDB-lite"/>
    </source>
</evidence>
<dbReference type="SMART" id="SM00327">
    <property type="entry name" value="VWA"/>
    <property type="match status" value="1"/>
</dbReference>
<keyword evidence="8" id="KW-0863">Zinc-finger</keyword>
<sequence length="848" mass="97721">MEEGEEFEQYESKKSKRLDTVGNETTMNMNTLLHANILSSTYFKNLYDYKTWSEVMAELKNEEPFLKGTVPSTAFCILYKLWTLKLTVRQLERMVTDPKSPHARAIGFLYLRYVCKPDQLWDWFEPYLDDEEEVQSEAGPRPRSITIGKMVNDLLTQQKWIGTVLPRIPVPIARDIEKKLKERPPPKAAEGDEDDYIMEDPLFPSRNATAAVASPRASDGHRSPPGARSPRDDRRNDYDRRDHYDRDRPSGSRDRRDRAPDIPRDDRRYNDRRYDDRRDRYDESRDRRDRYDDSRDRRDRYDDSRDRGRYDDRSRDRRRSSSPRGGDRRRERDHEQKREEEARRREEEDLRKKRAEEESKRKAQERLNALKKKRVVKSANKVDVLMSEFYRACFWYFSAKIGKVTHKIPKMQMDVDEEEERQPEGDDSTKQYVWEGAYEMSWQQIQEDDEGTLRSAVANILNRKRKRPQRDTAAVRRGIIRNLYIILDLSRCMLEGDLKPTRIEASISLAKTFIQDFFDQNPLSSLGLIGTRDGNAEKITELSGNPSEHIAALDDDKAKKDGEEDKEKLSLRDVRGEASIQNSLELARVSLGHVPTHGSREILVLLGSLSTVDPGSVFDTVDALVTDKIRVSIIGLSAEVQICKEICKRTGGAYNVVMDDQNYKELVLKNVPPPVLTTENSPANMVEMGFPKSFLAPQAVLCSCHPRPIRRGFKCPRCDAIVCDLPTDCPICSLPLVSSPLLARSYHHLFPVPEFRELDHDQIDWKSNQERCFSCVQAFEEPLGLATPKAMLLPTSSSNGPALPLPSGVYECPKCTEKFCSDCESFVHETLHLCPGCSNSRKPRQKPS</sequence>
<organism evidence="17 18">
    <name type="scientific">Synchytrium microbalum</name>
    <dbReference type="NCBI Taxonomy" id="1806994"/>
    <lineage>
        <taxon>Eukaryota</taxon>
        <taxon>Fungi</taxon>
        <taxon>Fungi incertae sedis</taxon>
        <taxon>Chytridiomycota</taxon>
        <taxon>Chytridiomycota incertae sedis</taxon>
        <taxon>Chytridiomycetes</taxon>
        <taxon>Synchytriales</taxon>
        <taxon>Synchytriaceae</taxon>
        <taxon>Synchytrium</taxon>
    </lineage>
</organism>
<dbReference type="InterPro" id="IPR046349">
    <property type="entry name" value="C1-like_sf"/>
</dbReference>
<keyword evidence="13" id="KW-0234">DNA repair</keyword>
<protein>
    <recommendedName>
        <fullName evidence="16">VWFA domain-containing protein</fullName>
    </recommendedName>
</protein>
<feature type="compositionally biased region" description="Basic and acidic residues" evidence="15">
    <location>
        <begin position="325"/>
        <end position="363"/>
    </location>
</feature>
<dbReference type="CDD" id="cd01453">
    <property type="entry name" value="vWA_transcription_factor_IIH_type"/>
    <property type="match status" value="1"/>
</dbReference>
<keyword evidence="11" id="KW-0804">Transcription</keyword>
<dbReference type="InterPro" id="IPR007198">
    <property type="entry name" value="Ssl1-like"/>
</dbReference>
<comment type="caution">
    <text evidence="17">The sequence shown here is derived from an EMBL/GenBank/DDBJ whole genome shotgun (WGS) entry which is preliminary data.</text>
</comment>
<comment type="similarity">
    <text evidence="3">Belongs to the PRP38 family.</text>
</comment>
<feature type="compositionally biased region" description="Basic and acidic residues" evidence="15">
    <location>
        <begin position="176"/>
        <end position="185"/>
    </location>
</feature>
<dbReference type="FunFam" id="3.40.50.410:FF:000015">
    <property type="entry name" value="General transcription factor IIH subunit 2"/>
    <property type="match status" value="1"/>
</dbReference>
<dbReference type="PROSITE" id="PS00028">
    <property type="entry name" value="ZINC_FINGER_C2H2_1"/>
    <property type="match status" value="1"/>
</dbReference>
<dbReference type="PROSITE" id="PS50234">
    <property type="entry name" value="VWFA"/>
    <property type="match status" value="1"/>
</dbReference>
<dbReference type="InterPro" id="IPR005037">
    <property type="entry name" value="PRP38"/>
</dbReference>
<evidence type="ECO:0000256" key="12">
    <source>
        <dbReference type="ARBA" id="ARBA00023187"/>
    </source>
</evidence>
<evidence type="ECO:0000313" key="18">
    <source>
        <dbReference type="Proteomes" id="UP000319731"/>
    </source>
</evidence>
<dbReference type="GO" id="GO:0006357">
    <property type="term" value="P:regulation of transcription by RNA polymerase II"/>
    <property type="evidence" value="ECO:0007669"/>
    <property type="project" value="TreeGrafter"/>
</dbReference>
<dbReference type="STRING" id="1806994.A0A507C3Y5"/>
<dbReference type="InterPro" id="IPR012170">
    <property type="entry name" value="TFIIH_SSL1/p44"/>
</dbReference>
<dbReference type="Pfam" id="PF04056">
    <property type="entry name" value="Ssl1"/>
    <property type="match status" value="1"/>
</dbReference>
<dbReference type="RefSeq" id="XP_031023961.1">
    <property type="nucleotide sequence ID" value="XM_031170096.1"/>
</dbReference>
<dbReference type="GO" id="GO:0005675">
    <property type="term" value="C:transcription factor TFIIH holo complex"/>
    <property type="evidence" value="ECO:0007669"/>
    <property type="project" value="TreeGrafter"/>
</dbReference>
<dbReference type="AlphaFoldDB" id="A0A507C3Y5"/>
<dbReference type="GO" id="GO:0006351">
    <property type="term" value="P:DNA-templated transcription"/>
    <property type="evidence" value="ECO:0007669"/>
    <property type="project" value="InterPro"/>
</dbReference>
<dbReference type="GO" id="GO:0006397">
    <property type="term" value="P:mRNA processing"/>
    <property type="evidence" value="ECO:0007669"/>
    <property type="project" value="UniProtKB-KW"/>
</dbReference>
<keyword evidence="14" id="KW-0539">Nucleus</keyword>
<evidence type="ECO:0000313" key="17">
    <source>
        <dbReference type="EMBL" id="TPX32824.1"/>
    </source>
</evidence>
<dbReference type="SUPFAM" id="SSF53300">
    <property type="entry name" value="vWA-like"/>
    <property type="match status" value="1"/>
</dbReference>
<evidence type="ECO:0000256" key="4">
    <source>
        <dbReference type="ARBA" id="ARBA00022664"/>
    </source>
</evidence>
<evidence type="ECO:0000256" key="5">
    <source>
        <dbReference type="ARBA" id="ARBA00022723"/>
    </source>
</evidence>
<reference evidence="17 18" key="1">
    <citation type="journal article" date="2019" name="Sci. Rep.">
        <title>Comparative genomics of chytrid fungi reveal insights into the obligate biotrophic and pathogenic lifestyle of Synchytrium endobioticum.</title>
        <authorList>
            <person name="van de Vossenberg B.T.L.H."/>
            <person name="Warris S."/>
            <person name="Nguyen H.D.T."/>
            <person name="van Gent-Pelzer M.P.E."/>
            <person name="Joly D.L."/>
            <person name="van de Geest H.C."/>
            <person name="Bonants P.J.M."/>
            <person name="Smith D.S."/>
            <person name="Levesque C.A."/>
            <person name="van der Lee T.A.J."/>
        </authorList>
    </citation>
    <scope>NUCLEOTIDE SEQUENCE [LARGE SCALE GENOMIC DNA]</scope>
    <source>
        <strain evidence="17 18">JEL517</strain>
    </source>
</reference>
<dbReference type="GO" id="GO:0008270">
    <property type="term" value="F:zinc ion binding"/>
    <property type="evidence" value="ECO:0007669"/>
    <property type="project" value="UniProtKB-KW"/>
</dbReference>
<evidence type="ECO:0000256" key="8">
    <source>
        <dbReference type="ARBA" id="ARBA00022771"/>
    </source>
</evidence>
<dbReference type="Gene3D" id="3.30.40.10">
    <property type="entry name" value="Zinc/RING finger domain, C3HC4 (zinc finger)"/>
    <property type="match status" value="1"/>
</dbReference>
<dbReference type="InterPro" id="IPR036465">
    <property type="entry name" value="vWFA_dom_sf"/>
</dbReference>
<dbReference type="PANTHER" id="PTHR12695:SF2">
    <property type="entry name" value="GENERAL TRANSCRIPTION FACTOR IIH SUBUNIT 2-RELATED"/>
    <property type="match status" value="1"/>
</dbReference>
<feature type="compositionally biased region" description="Basic and acidic residues" evidence="15">
    <location>
        <begin position="229"/>
        <end position="315"/>
    </location>
</feature>
<dbReference type="InterPro" id="IPR004595">
    <property type="entry name" value="TFIIH_C1-like_dom"/>
</dbReference>
<keyword evidence="18" id="KW-1185">Reference proteome</keyword>